<feature type="transmembrane region" description="Helical" evidence="6">
    <location>
        <begin position="133"/>
        <end position="153"/>
    </location>
</feature>
<dbReference type="GeneID" id="119719423"/>
<evidence type="ECO:0000313" key="8">
    <source>
        <dbReference type="EnsemblMetazoa" id="XP_038044794.1"/>
    </source>
</evidence>
<feature type="transmembrane region" description="Helical" evidence="6">
    <location>
        <begin position="207"/>
        <end position="230"/>
    </location>
</feature>
<feature type="compositionally biased region" description="Low complexity" evidence="5">
    <location>
        <begin position="371"/>
        <end position="382"/>
    </location>
</feature>
<feature type="transmembrane region" description="Helical" evidence="6">
    <location>
        <begin position="330"/>
        <end position="352"/>
    </location>
</feature>
<feature type="domain" description="G-protein coupled receptors family 2 profile 2" evidence="7">
    <location>
        <begin position="97"/>
        <end position="354"/>
    </location>
</feature>
<dbReference type="InterPro" id="IPR017981">
    <property type="entry name" value="GPCR_2-like_7TM"/>
</dbReference>
<evidence type="ECO:0000256" key="3">
    <source>
        <dbReference type="ARBA" id="ARBA00022989"/>
    </source>
</evidence>
<dbReference type="InterPro" id="IPR053231">
    <property type="entry name" value="GPCR_LN-TM7"/>
</dbReference>
<evidence type="ECO:0000256" key="1">
    <source>
        <dbReference type="ARBA" id="ARBA00004141"/>
    </source>
</evidence>
<dbReference type="AlphaFoldDB" id="A0A913YYH4"/>
<evidence type="ECO:0000259" key="7">
    <source>
        <dbReference type="PROSITE" id="PS50261"/>
    </source>
</evidence>
<organism evidence="8 9">
    <name type="scientific">Patiria miniata</name>
    <name type="common">Bat star</name>
    <name type="synonym">Asterina miniata</name>
    <dbReference type="NCBI Taxonomy" id="46514"/>
    <lineage>
        <taxon>Eukaryota</taxon>
        <taxon>Metazoa</taxon>
        <taxon>Echinodermata</taxon>
        <taxon>Eleutherozoa</taxon>
        <taxon>Asterozoa</taxon>
        <taxon>Asteroidea</taxon>
        <taxon>Valvatacea</taxon>
        <taxon>Valvatida</taxon>
        <taxon>Asterinidae</taxon>
        <taxon>Patiria</taxon>
    </lineage>
</organism>
<dbReference type="PANTHER" id="PTHR45902">
    <property type="entry name" value="LATROPHILIN RECEPTOR-LIKE PROTEIN A"/>
    <property type="match status" value="1"/>
</dbReference>
<comment type="subcellular location">
    <subcellularLocation>
        <location evidence="1">Membrane</location>
        <topology evidence="1">Multi-pass membrane protein</topology>
    </subcellularLocation>
</comment>
<feature type="compositionally biased region" description="Basic and acidic residues" evidence="5">
    <location>
        <begin position="385"/>
        <end position="399"/>
    </location>
</feature>
<feature type="region of interest" description="Disordered" evidence="5">
    <location>
        <begin position="371"/>
        <end position="399"/>
    </location>
</feature>
<dbReference type="RefSeq" id="XP_038044794.1">
    <property type="nucleotide sequence ID" value="XM_038188866.1"/>
</dbReference>
<keyword evidence="2 6" id="KW-0812">Transmembrane</keyword>
<feature type="transmembrane region" description="Helical" evidence="6">
    <location>
        <begin position="257"/>
        <end position="276"/>
    </location>
</feature>
<dbReference type="GO" id="GO:0004930">
    <property type="term" value="F:G protein-coupled receptor activity"/>
    <property type="evidence" value="ECO:0007669"/>
    <property type="project" value="InterPro"/>
</dbReference>
<evidence type="ECO:0000313" key="9">
    <source>
        <dbReference type="Proteomes" id="UP000887568"/>
    </source>
</evidence>
<dbReference type="PRINTS" id="PR00249">
    <property type="entry name" value="GPCRSECRETIN"/>
</dbReference>
<sequence>MFVYFMSTGELVAPVKIERNTSYITRRNDTTKSTLIRVCGERPSNLTCKTLNDDDANEIANQDAKVMLASGETLVCFSTLDQDVNHARDPFTFSNPELVINMVGFSLSMAGLVVTLSTYCVFPSLRNVHGQAIMSLSLTIFFGQLSSTLSSIVVKPSHQGLCTAVAITTHYAWLAMFAWMAVISWDFMRTFTTAKPAATKFSDRRKFLRMCLFGWCSPMLIIVPNLVLYICECTGVDFTYGDEVACWMLGSFKLAVLHAPILLCICFNILCFVLTVRGIRASKKASAMLNNNMPRAQIVWRELVIYAKITSLLSFAWILGFIAMVSDLQVLWYLFTIFSSLQGFFVFLSFAFNGQVRALWRDKVRQLHTSLSSSPSTSATAAGQSHEERHRLTELDTQV</sequence>
<dbReference type="Pfam" id="PF00002">
    <property type="entry name" value="7tm_2"/>
    <property type="match status" value="1"/>
</dbReference>
<dbReference type="OMA" id="AVWFAFC"/>
<dbReference type="PANTHER" id="PTHR45902:SF1">
    <property type="entry name" value="LATROPHILIN RECEPTOR-LIKE PROTEIN A"/>
    <property type="match status" value="1"/>
</dbReference>
<protein>
    <recommendedName>
        <fullName evidence="7">G-protein coupled receptors family 2 profile 2 domain-containing protein</fullName>
    </recommendedName>
</protein>
<dbReference type="Proteomes" id="UP000887568">
    <property type="component" value="Unplaced"/>
</dbReference>
<evidence type="ECO:0000256" key="5">
    <source>
        <dbReference type="SAM" id="MobiDB-lite"/>
    </source>
</evidence>
<keyword evidence="4 6" id="KW-0472">Membrane</keyword>
<dbReference type="GO" id="GO:0007166">
    <property type="term" value="P:cell surface receptor signaling pathway"/>
    <property type="evidence" value="ECO:0007669"/>
    <property type="project" value="InterPro"/>
</dbReference>
<dbReference type="OrthoDB" id="6134459at2759"/>
<dbReference type="InterPro" id="IPR000832">
    <property type="entry name" value="GPCR_2_secretin-like"/>
</dbReference>
<feature type="transmembrane region" description="Helical" evidence="6">
    <location>
        <begin position="98"/>
        <end position="121"/>
    </location>
</feature>
<feature type="transmembrane region" description="Helical" evidence="6">
    <location>
        <begin position="303"/>
        <end position="324"/>
    </location>
</feature>
<feature type="transmembrane region" description="Helical" evidence="6">
    <location>
        <begin position="165"/>
        <end position="187"/>
    </location>
</feature>
<keyword evidence="9" id="KW-1185">Reference proteome</keyword>
<accession>A0A913YYH4</accession>
<dbReference type="GO" id="GO:0016020">
    <property type="term" value="C:membrane"/>
    <property type="evidence" value="ECO:0007669"/>
    <property type="project" value="UniProtKB-SubCell"/>
</dbReference>
<evidence type="ECO:0000256" key="6">
    <source>
        <dbReference type="SAM" id="Phobius"/>
    </source>
</evidence>
<evidence type="ECO:0000256" key="4">
    <source>
        <dbReference type="ARBA" id="ARBA00023136"/>
    </source>
</evidence>
<reference evidence="8" key="1">
    <citation type="submission" date="2022-11" db="UniProtKB">
        <authorList>
            <consortium name="EnsemblMetazoa"/>
        </authorList>
    </citation>
    <scope>IDENTIFICATION</scope>
</reference>
<proteinExistence type="predicted"/>
<dbReference type="CDD" id="cd15039">
    <property type="entry name" value="7tmB3_Methuselah-like"/>
    <property type="match status" value="1"/>
</dbReference>
<dbReference type="Gene3D" id="1.20.1070.10">
    <property type="entry name" value="Rhodopsin 7-helix transmembrane proteins"/>
    <property type="match status" value="1"/>
</dbReference>
<dbReference type="EnsemblMetazoa" id="XM_038188866.1">
    <property type="protein sequence ID" value="XP_038044794.1"/>
    <property type="gene ID" value="LOC119719423"/>
</dbReference>
<evidence type="ECO:0000256" key="2">
    <source>
        <dbReference type="ARBA" id="ARBA00022692"/>
    </source>
</evidence>
<name>A0A913YYH4_PATMI</name>
<dbReference type="PROSITE" id="PS50261">
    <property type="entry name" value="G_PROTEIN_RECEP_F2_4"/>
    <property type="match status" value="1"/>
</dbReference>
<keyword evidence="3 6" id="KW-1133">Transmembrane helix</keyword>